<evidence type="ECO:0000313" key="2">
    <source>
        <dbReference type="Proteomes" id="UP001148838"/>
    </source>
</evidence>
<evidence type="ECO:0000313" key="1">
    <source>
        <dbReference type="EMBL" id="KAJ4443337.1"/>
    </source>
</evidence>
<reference evidence="1 2" key="1">
    <citation type="journal article" date="2022" name="Allergy">
        <title>Genome assembly and annotation of Periplaneta americana reveal a comprehensive cockroach allergen profile.</title>
        <authorList>
            <person name="Wang L."/>
            <person name="Xiong Q."/>
            <person name="Saelim N."/>
            <person name="Wang L."/>
            <person name="Nong W."/>
            <person name="Wan A.T."/>
            <person name="Shi M."/>
            <person name="Liu X."/>
            <person name="Cao Q."/>
            <person name="Hui J.H.L."/>
            <person name="Sookrung N."/>
            <person name="Leung T.F."/>
            <person name="Tungtrongchitr A."/>
            <person name="Tsui S.K.W."/>
        </authorList>
    </citation>
    <scope>NUCLEOTIDE SEQUENCE [LARGE SCALE GENOMIC DNA]</scope>
    <source>
        <strain evidence="1">PWHHKU_190912</strain>
    </source>
</reference>
<sequence length="100" mass="11826">MNDIVHCCVMAEFIYGPGDWPKDFTETVLLSILKKNNAKKCNEFRTISLISHSAKILLRILNRRLYSKMEERLEEGQFDFRTGKGRKMQLDYYEQSEKDT</sequence>
<organism evidence="1 2">
    <name type="scientific">Periplaneta americana</name>
    <name type="common">American cockroach</name>
    <name type="synonym">Blatta americana</name>
    <dbReference type="NCBI Taxonomy" id="6978"/>
    <lineage>
        <taxon>Eukaryota</taxon>
        <taxon>Metazoa</taxon>
        <taxon>Ecdysozoa</taxon>
        <taxon>Arthropoda</taxon>
        <taxon>Hexapoda</taxon>
        <taxon>Insecta</taxon>
        <taxon>Pterygota</taxon>
        <taxon>Neoptera</taxon>
        <taxon>Polyneoptera</taxon>
        <taxon>Dictyoptera</taxon>
        <taxon>Blattodea</taxon>
        <taxon>Blattoidea</taxon>
        <taxon>Blattidae</taxon>
        <taxon>Blattinae</taxon>
        <taxon>Periplaneta</taxon>
    </lineage>
</organism>
<dbReference type="EMBL" id="JAJSOF020000013">
    <property type="protein sequence ID" value="KAJ4443337.1"/>
    <property type="molecule type" value="Genomic_DNA"/>
</dbReference>
<comment type="caution">
    <text evidence="1">The sequence shown here is derived from an EMBL/GenBank/DDBJ whole genome shotgun (WGS) entry which is preliminary data.</text>
</comment>
<accession>A0ABQ8T9W5</accession>
<proteinExistence type="predicted"/>
<dbReference type="Proteomes" id="UP001148838">
    <property type="component" value="Unassembled WGS sequence"/>
</dbReference>
<protein>
    <recommendedName>
        <fullName evidence="3">Reverse transcriptase domain-containing protein</fullName>
    </recommendedName>
</protein>
<gene>
    <name evidence="1" type="ORF">ANN_05005</name>
</gene>
<evidence type="ECO:0008006" key="3">
    <source>
        <dbReference type="Google" id="ProtNLM"/>
    </source>
</evidence>
<name>A0ABQ8T9W5_PERAM</name>
<keyword evidence="2" id="KW-1185">Reference proteome</keyword>